<dbReference type="InterPro" id="IPR013217">
    <property type="entry name" value="Methyltransf_12"/>
</dbReference>
<evidence type="ECO:0000259" key="1">
    <source>
        <dbReference type="Pfam" id="PF08242"/>
    </source>
</evidence>
<evidence type="ECO:0000313" key="2">
    <source>
        <dbReference type="EMBL" id="GGD43691.1"/>
    </source>
</evidence>
<dbReference type="CDD" id="cd02440">
    <property type="entry name" value="AdoMet_MTases"/>
    <property type="match status" value="1"/>
</dbReference>
<organism evidence="2 3">
    <name type="scientific">Aureimonas glaciei</name>
    <dbReference type="NCBI Taxonomy" id="1776957"/>
    <lineage>
        <taxon>Bacteria</taxon>
        <taxon>Pseudomonadati</taxon>
        <taxon>Pseudomonadota</taxon>
        <taxon>Alphaproteobacteria</taxon>
        <taxon>Hyphomicrobiales</taxon>
        <taxon>Aurantimonadaceae</taxon>
        <taxon>Aureimonas</taxon>
    </lineage>
</organism>
<dbReference type="AlphaFoldDB" id="A0A916YFY3"/>
<dbReference type="RefSeq" id="WP_188855444.1">
    <property type="nucleotide sequence ID" value="NZ_BMJJ01000023.1"/>
</dbReference>
<comment type="caution">
    <text evidence="2">The sequence shown here is derived from an EMBL/GenBank/DDBJ whole genome shotgun (WGS) entry which is preliminary data.</text>
</comment>
<reference evidence="2" key="1">
    <citation type="journal article" date="2014" name="Int. J. Syst. Evol. Microbiol.">
        <title>Complete genome sequence of Corynebacterium casei LMG S-19264T (=DSM 44701T), isolated from a smear-ripened cheese.</title>
        <authorList>
            <consortium name="US DOE Joint Genome Institute (JGI-PGF)"/>
            <person name="Walter F."/>
            <person name="Albersmeier A."/>
            <person name="Kalinowski J."/>
            <person name="Ruckert C."/>
        </authorList>
    </citation>
    <scope>NUCLEOTIDE SEQUENCE</scope>
    <source>
        <strain evidence="2">CGMCC 1.15493</strain>
    </source>
</reference>
<dbReference type="InterPro" id="IPR029063">
    <property type="entry name" value="SAM-dependent_MTases_sf"/>
</dbReference>
<dbReference type="Gene3D" id="3.40.50.150">
    <property type="entry name" value="Vaccinia Virus protein VP39"/>
    <property type="match status" value="1"/>
</dbReference>
<name>A0A916YFY3_9HYPH</name>
<protein>
    <recommendedName>
        <fullName evidence="1">Methyltransferase type 12 domain-containing protein</fullName>
    </recommendedName>
</protein>
<evidence type="ECO:0000313" key="3">
    <source>
        <dbReference type="Proteomes" id="UP000613160"/>
    </source>
</evidence>
<proteinExistence type="predicted"/>
<dbReference type="Pfam" id="PF08242">
    <property type="entry name" value="Methyltransf_12"/>
    <property type="match status" value="1"/>
</dbReference>
<accession>A0A916YFY3</accession>
<keyword evidence="3" id="KW-1185">Reference proteome</keyword>
<dbReference type="EMBL" id="BMJJ01000023">
    <property type="protein sequence ID" value="GGD43691.1"/>
    <property type="molecule type" value="Genomic_DNA"/>
</dbReference>
<sequence length="272" mass="29592">MDDFEKANLANWDERAALHATDTTGSYRIAKVLAGGSSLHAIEESEIGDIAGRDIVHLQCHIGLDTLSLKHLGAGTVTGLDFSPVALAAARDFAARAGTEARFVEGSLFDAPDALGETYDIAFVSWGAINWLRDIDAWGRVVAALLRPGGRLYLLEGHPVMNQMVLEDAQLVARYGWRTPPEDPLVFDETTTYTGDARLMANTRNYEWLHPISAVVGSLLGAGLRLDFLHEHERLAWRAFPGMVEVGEDLFALPDGVTKIPLAFSLQATKPA</sequence>
<feature type="domain" description="Methyltransferase type 12" evidence="1">
    <location>
        <begin position="58"/>
        <end position="152"/>
    </location>
</feature>
<dbReference type="SUPFAM" id="SSF53335">
    <property type="entry name" value="S-adenosyl-L-methionine-dependent methyltransferases"/>
    <property type="match status" value="1"/>
</dbReference>
<gene>
    <name evidence="2" type="ORF">GCM10011335_52900</name>
</gene>
<dbReference type="Proteomes" id="UP000613160">
    <property type="component" value="Unassembled WGS sequence"/>
</dbReference>
<reference evidence="2" key="2">
    <citation type="submission" date="2020-09" db="EMBL/GenBank/DDBJ databases">
        <authorList>
            <person name="Sun Q."/>
            <person name="Zhou Y."/>
        </authorList>
    </citation>
    <scope>NUCLEOTIDE SEQUENCE</scope>
    <source>
        <strain evidence="2">CGMCC 1.15493</strain>
    </source>
</reference>